<keyword evidence="2" id="KW-1185">Reference proteome</keyword>
<proteinExistence type="predicted"/>
<accession>A0ABV8FGP0</accession>
<comment type="caution">
    <text evidence="1">The sequence shown here is derived from an EMBL/GenBank/DDBJ whole genome shotgun (WGS) entry which is preliminary data.</text>
</comment>
<dbReference type="RefSeq" id="WP_386196675.1">
    <property type="nucleotide sequence ID" value="NZ_JBHSBC010000056.1"/>
</dbReference>
<evidence type="ECO:0000313" key="1">
    <source>
        <dbReference type="EMBL" id="MFC3986437.1"/>
    </source>
</evidence>
<dbReference type="Proteomes" id="UP001595698">
    <property type="component" value="Unassembled WGS sequence"/>
</dbReference>
<evidence type="ECO:0008006" key="3">
    <source>
        <dbReference type="Google" id="ProtNLM"/>
    </source>
</evidence>
<evidence type="ECO:0000313" key="2">
    <source>
        <dbReference type="Proteomes" id="UP001595698"/>
    </source>
</evidence>
<dbReference type="EMBL" id="JBHSBC010000056">
    <property type="protein sequence ID" value="MFC3986437.1"/>
    <property type="molecule type" value="Genomic_DNA"/>
</dbReference>
<name>A0ABV8FGP0_9ACTN</name>
<gene>
    <name evidence="1" type="ORF">ACFOYY_40340</name>
</gene>
<protein>
    <recommendedName>
        <fullName evidence="3">DUF3168 domain-containing protein</fullName>
    </recommendedName>
</protein>
<sequence>MIDVEALLTSWIEANVTGVHAMSETPNDLDDLVPVAKVRRIGGPYDGFRLDRATVDVDVFDTTRDGASTAALDVQQALHDRLARNKTGNAVVTRVETLTGPRPLPYDNTGLRRFGATYRITVHPA</sequence>
<organism evidence="1 2">
    <name type="scientific">Streptosporangium jomthongense</name>
    <dbReference type="NCBI Taxonomy" id="1193683"/>
    <lineage>
        <taxon>Bacteria</taxon>
        <taxon>Bacillati</taxon>
        <taxon>Actinomycetota</taxon>
        <taxon>Actinomycetes</taxon>
        <taxon>Streptosporangiales</taxon>
        <taxon>Streptosporangiaceae</taxon>
        <taxon>Streptosporangium</taxon>
    </lineage>
</organism>
<reference evidence="2" key="1">
    <citation type="journal article" date="2019" name="Int. J. Syst. Evol. Microbiol.">
        <title>The Global Catalogue of Microorganisms (GCM) 10K type strain sequencing project: providing services to taxonomists for standard genome sequencing and annotation.</title>
        <authorList>
            <consortium name="The Broad Institute Genomics Platform"/>
            <consortium name="The Broad Institute Genome Sequencing Center for Infectious Disease"/>
            <person name="Wu L."/>
            <person name="Ma J."/>
        </authorList>
    </citation>
    <scope>NUCLEOTIDE SEQUENCE [LARGE SCALE GENOMIC DNA]</scope>
    <source>
        <strain evidence="2">TBRC 7912</strain>
    </source>
</reference>